<evidence type="ECO:0000313" key="3">
    <source>
        <dbReference type="Proteomes" id="UP001157418"/>
    </source>
</evidence>
<organism evidence="2 3">
    <name type="scientific">Lactuca virosa</name>
    <dbReference type="NCBI Taxonomy" id="75947"/>
    <lineage>
        <taxon>Eukaryota</taxon>
        <taxon>Viridiplantae</taxon>
        <taxon>Streptophyta</taxon>
        <taxon>Embryophyta</taxon>
        <taxon>Tracheophyta</taxon>
        <taxon>Spermatophyta</taxon>
        <taxon>Magnoliopsida</taxon>
        <taxon>eudicotyledons</taxon>
        <taxon>Gunneridae</taxon>
        <taxon>Pentapetalae</taxon>
        <taxon>asterids</taxon>
        <taxon>campanulids</taxon>
        <taxon>Asterales</taxon>
        <taxon>Asteraceae</taxon>
        <taxon>Cichorioideae</taxon>
        <taxon>Cichorieae</taxon>
        <taxon>Lactucinae</taxon>
        <taxon>Lactuca</taxon>
    </lineage>
</organism>
<dbReference type="PANTHER" id="PTHR37984">
    <property type="entry name" value="PROTEIN CBG26694"/>
    <property type="match status" value="1"/>
</dbReference>
<dbReference type="Gene3D" id="3.30.70.270">
    <property type="match status" value="2"/>
</dbReference>
<dbReference type="FunFam" id="3.30.70.270:FF:000020">
    <property type="entry name" value="Transposon Tf2-6 polyprotein-like Protein"/>
    <property type="match status" value="1"/>
</dbReference>
<dbReference type="PANTHER" id="PTHR37984:SF5">
    <property type="entry name" value="PROTEIN NYNRIN-LIKE"/>
    <property type="match status" value="1"/>
</dbReference>
<dbReference type="InterPro" id="IPR000477">
    <property type="entry name" value="RT_dom"/>
</dbReference>
<dbReference type="InterPro" id="IPR050951">
    <property type="entry name" value="Retrovirus_Pol_polyprotein"/>
</dbReference>
<protein>
    <recommendedName>
        <fullName evidence="1">Reverse transcriptase domain-containing protein</fullName>
    </recommendedName>
</protein>
<reference evidence="2 3" key="1">
    <citation type="submission" date="2022-01" db="EMBL/GenBank/DDBJ databases">
        <authorList>
            <person name="Xiong W."/>
            <person name="Schranz E."/>
        </authorList>
    </citation>
    <scope>NUCLEOTIDE SEQUENCE [LARGE SCALE GENOMIC DNA]</scope>
</reference>
<dbReference type="Pfam" id="PF00078">
    <property type="entry name" value="RVT_1"/>
    <property type="match status" value="1"/>
</dbReference>
<accession>A0AAU9MJA7</accession>
<dbReference type="EMBL" id="CAKMRJ010002223">
    <property type="protein sequence ID" value="CAH1425867.1"/>
    <property type="molecule type" value="Genomic_DNA"/>
</dbReference>
<dbReference type="AlphaFoldDB" id="A0AAU9MJA7"/>
<dbReference type="Proteomes" id="UP001157418">
    <property type="component" value="Unassembled WGS sequence"/>
</dbReference>
<dbReference type="InterPro" id="IPR043128">
    <property type="entry name" value="Rev_trsase/Diguanyl_cyclase"/>
</dbReference>
<comment type="caution">
    <text evidence="2">The sequence shown here is derived from an EMBL/GenBank/DDBJ whole genome shotgun (WGS) entry which is preliminary data.</text>
</comment>
<name>A0AAU9MJA7_9ASTR</name>
<feature type="domain" description="Reverse transcriptase" evidence="1">
    <location>
        <begin position="5"/>
        <end position="56"/>
    </location>
</feature>
<evidence type="ECO:0000313" key="2">
    <source>
        <dbReference type="EMBL" id="CAH1425867.1"/>
    </source>
</evidence>
<dbReference type="SUPFAM" id="SSF56672">
    <property type="entry name" value="DNA/RNA polymerases"/>
    <property type="match status" value="1"/>
</dbReference>
<gene>
    <name evidence="2" type="ORF">LVIROSA_LOCUS12984</name>
</gene>
<proteinExistence type="predicted"/>
<sequence length="165" mass="19184">MLGVEVFIDDILVYSRSREQHEQHLIEVLGVLRSERLYAKFSKCDFWLREVQFLGHLVNQNGILVDPAKIEAVMRWEVPRSPSEIRSFLGLADYYRRFIRDFSKIAVPLTRLTRKGVTFTWGLEEQASFETLHQRLCEAPVLALPEGMEDFVVFCDESISGLGRY</sequence>
<evidence type="ECO:0000259" key="1">
    <source>
        <dbReference type="Pfam" id="PF00078"/>
    </source>
</evidence>
<dbReference type="InterPro" id="IPR043502">
    <property type="entry name" value="DNA/RNA_pol_sf"/>
</dbReference>
<keyword evidence="3" id="KW-1185">Reference proteome</keyword>